<comment type="caution">
    <text evidence="1">The sequence shown here is derived from an EMBL/GenBank/DDBJ whole genome shotgun (WGS) entry which is preliminary data.</text>
</comment>
<reference evidence="1 2" key="1">
    <citation type="submission" date="2016-10" db="EMBL/GenBank/DDBJ databases">
        <authorList>
            <person name="Varghese N."/>
            <person name="Submissions S."/>
        </authorList>
    </citation>
    <scope>NUCLEOTIDE SEQUENCE [LARGE SCALE GENOMIC DNA]</scope>
    <source>
        <strain evidence="1 2">DSM 20748</strain>
    </source>
</reference>
<dbReference type="EMBL" id="FNOS01000002">
    <property type="protein sequence ID" value="SDX61618.1"/>
    <property type="molecule type" value="Genomic_DNA"/>
</dbReference>
<dbReference type="Pfam" id="PF17448">
    <property type="entry name" value="YqaH"/>
    <property type="match status" value="1"/>
</dbReference>
<organism evidence="1 2">
    <name type="scientific">Salimicrobium album</name>
    <dbReference type="NCBI Taxonomy" id="50717"/>
    <lineage>
        <taxon>Bacteria</taxon>
        <taxon>Bacillati</taxon>
        <taxon>Bacillota</taxon>
        <taxon>Bacilli</taxon>
        <taxon>Bacillales</taxon>
        <taxon>Bacillaceae</taxon>
        <taxon>Salimicrobium</taxon>
    </lineage>
</organism>
<accession>A0A1H3D656</accession>
<evidence type="ECO:0000313" key="1">
    <source>
        <dbReference type="EMBL" id="SDX61618.1"/>
    </source>
</evidence>
<keyword evidence="2" id="KW-1185">Reference proteome</keyword>
<gene>
    <name evidence="1" type="ORF">SAMN04488081_0836</name>
</gene>
<proteinExistence type="predicted"/>
<name>A0A1H3D656_9BACI</name>
<dbReference type="InterPro" id="IPR020278">
    <property type="entry name" value="YqaH-like"/>
</dbReference>
<protein>
    <submittedName>
        <fullName evidence="1">Uncharacterized protein</fullName>
    </submittedName>
</protein>
<sequence length="96" mass="11112">MNINKQFLPEDLTVATKEFRCAWDLLEKMGQEITQNDYEGAVAAAEGFIRSTQELEAMKERKKRHDHYENLLSELNQKGVSAELIIRRGSEYYGES</sequence>
<dbReference type="RefSeq" id="WP_093105793.1">
    <property type="nucleotide sequence ID" value="NZ_FNOS01000002.1"/>
</dbReference>
<dbReference type="Proteomes" id="UP000198647">
    <property type="component" value="Unassembled WGS sequence"/>
</dbReference>
<evidence type="ECO:0000313" key="2">
    <source>
        <dbReference type="Proteomes" id="UP000198647"/>
    </source>
</evidence>